<protein>
    <submittedName>
        <fullName evidence="2">Uncharacterized protein</fullName>
    </submittedName>
</protein>
<gene>
    <name evidence="2" type="ORF">BU23DRAFT_568043</name>
</gene>
<evidence type="ECO:0000313" key="2">
    <source>
        <dbReference type="EMBL" id="KAF1973640.1"/>
    </source>
</evidence>
<feature type="compositionally biased region" description="Acidic residues" evidence="1">
    <location>
        <begin position="109"/>
        <end position="122"/>
    </location>
</feature>
<evidence type="ECO:0000313" key="3">
    <source>
        <dbReference type="Proteomes" id="UP000800036"/>
    </source>
</evidence>
<feature type="compositionally biased region" description="Polar residues" evidence="1">
    <location>
        <begin position="62"/>
        <end position="71"/>
    </location>
</feature>
<dbReference type="Proteomes" id="UP000800036">
    <property type="component" value="Unassembled WGS sequence"/>
</dbReference>
<accession>A0A6A5VAB7</accession>
<dbReference type="AlphaFoldDB" id="A0A6A5VAB7"/>
<feature type="compositionally biased region" description="Basic and acidic residues" evidence="1">
    <location>
        <begin position="145"/>
        <end position="160"/>
    </location>
</feature>
<organism evidence="2 3">
    <name type="scientific">Bimuria novae-zelandiae CBS 107.79</name>
    <dbReference type="NCBI Taxonomy" id="1447943"/>
    <lineage>
        <taxon>Eukaryota</taxon>
        <taxon>Fungi</taxon>
        <taxon>Dikarya</taxon>
        <taxon>Ascomycota</taxon>
        <taxon>Pezizomycotina</taxon>
        <taxon>Dothideomycetes</taxon>
        <taxon>Pleosporomycetidae</taxon>
        <taxon>Pleosporales</taxon>
        <taxon>Massarineae</taxon>
        <taxon>Didymosphaeriaceae</taxon>
        <taxon>Bimuria</taxon>
    </lineage>
</organism>
<reference evidence="2" key="1">
    <citation type="journal article" date="2020" name="Stud. Mycol.">
        <title>101 Dothideomycetes genomes: a test case for predicting lifestyles and emergence of pathogens.</title>
        <authorList>
            <person name="Haridas S."/>
            <person name="Albert R."/>
            <person name="Binder M."/>
            <person name="Bloem J."/>
            <person name="Labutti K."/>
            <person name="Salamov A."/>
            <person name="Andreopoulos B."/>
            <person name="Baker S."/>
            <person name="Barry K."/>
            <person name="Bills G."/>
            <person name="Bluhm B."/>
            <person name="Cannon C."/>
            <person name="Castanera R."/>
            <person name="Culley D."/>
            <person name="Daum C."/>
            <person name="Ezra D."/>
            <person name="Gonzalez J."/>
            <person name="Henrissat B."/>
            <person name="Kuo A."/>
            <person name="Liang C."/>
            <person name="Lipzen A."/>
            <person name="Lutzoni F."/>
            <person name="Magnuson J."/>
            <person name="Mondo S."/>
            <person name="Nolan M."/>
            <person name="Ohm R."/>
            <person name="Pangilinan J."/>
            <person name="Park H.-J."/>
            <person name="Ramirez L."/>
            <person name="Alfaro M."/>
            <person name="Sun H."/>
            <person name="Tritt A."/>
            <person name="Yoshinaga Y."/>
            <person name="Zwiers L.-H."/>
            <person name="Turgeon B."/>
            <person name="Goodwin S."/>
            <person name="Spatafora J."/>
            <person name="Crous P."/>
            <person name="Grigoriev I."/>
        </authorList>
    </citation>
    <scope>NUCLEOTIDE SEQUENCE</scope>
    <source>
        <strain evidence="2">CBS 107.79</strain>
    </source>
</reference>
<feature type="region of interest" description="Disordered" evidence="1">
    <location>
        <begin position="61"/>
        <end position="169"/>
    </location>
</feature>
<keyword evidence="3" id="KW-1185">Reference proteome</keyword>
<proteinExistence type="predicted"/>
<sequence length="169" mass="19316">MYSYSHPRMWINGHAWCSPKKLEYDICGNYASHEYLPIPQHLKEIRAKFCKEWMARLGEPKISNTTASTGQKRSREEDVESAEQGRLSKKQKPQEELDLYDDPIFQSEESSDEEYDEGEEEDGSAKNGGQEDGAKSQDRTTQARSDNKEKVGENAEKNQELGDDAANYD</sequence>
<dbReference type="EMBL" id="ML976679">
    <property type="protein sequence ID" value="KAF1973640.1"/>
    <property type="molecule type" value="Genomic_DNA"/>
</dbReference>
<evidence type="ECO:0000256" key="1">
    <source>
        <dbReference type="SAM" id="MobiDB-lite"/>
    </source>
</evidence>
<name>A0A6A5VAB7_9PLEO</name>